<dbReference type="InterPro" id="IPR043502">
    <property type="entry name" value="DNA/RNA_pol_sf"/>
</dbReference>
<evidence type="ECO:0000256" key="5">
    <source>
        <dbReference type="ARBA" id="ARBA00022801"/>
    </source>
</evidence>
<dbReference type="EMBL" id="LTAI01000458">
    <property type="protein sequence ID" value="ORD98760.1"/>
    <property type="molecule type" value="Genomic_DNA"/>
</dbReference>
<accession>A0A1X0QG52</accession>
<name>A0A1X0QG52_9MICR</name>
<evidence type="ECO:0000313" key="9">
    <source>
        <dbReference type="Proteomes" id="UP000192501"/>
    </source>
</evidence>
<keyword evidence="6" id="KW-0695">RNA-directed DNA polymerase</keyword>
<evidence type="ECO:0000259" key="7">
    <source>
        <dbReference type="Pfam" id="PF17917"/>
    </source>
</evidence>
<evidence type="ECO:0000256" key="4">
    <source>
        <dbReference type="ARBA" id="ARBA00022759"/>
    </source>
</evidence>
<comment type="caution">
    <text evidence="8">The sequence shown here is derived from an EMBL/GenBank/DDBJ whole genome shotgun (WGS) entry which is preliminary data.</text>
</comment>
<gene>
    <name evidence="8" type="ORF">A0H76_1955</name>
</gene>
<keyword evidence="3" id="KW-0540">Nuclease</keyword>
<evidence type="ECO:0000256" key="3">
    <source>
        <dbReference type="ARBA" id="ARBA00022722"/>
    </source>
</evidence>
<keyword evidence="1" id="KW-0808">Transferase</keyword>
<evidence type="ECO:0000256" key="2">
    <source>
        <dbReference type="ARBA" id="ARBA00022695"/>
    </source>
</evidence>
<dbReference type="InterPro" id="IPR041373">
    <property type="entry name" value="RT_RNaseH"/>
</dbReference>
<dbReference type="VEuPathDB" id="MicrosporidiaDB:A0H76_1955"/>
<dbReference type="GO" id="GO:0016787">
    <property type="term" value="F:hydrolase activity"/>
    <property type="evidence" value="ECO:0007669"/>
    <property type="project" value="UniProtKB-KW"/>
</dbReference>
<keyword evidence="4" id="KW-0255">Endonuclease</keyword>
<protein>
    <recommendedName>
        <fullName evidence="7">Reverse transcriptase RNase H-like domain-containing protein</fullName>
    </recommendedName>
</protein>
<evidence type="ECO:0000313" key="8">
    <source>
        <dbReference type="EMBL" id="ORD98760.1"/>
    </source>
</evidence>
<dbReference type="SUPFAM" id="SSF56672">
    <property type="entry name" value="DNA/RNA polymerases"/>
    <property type="match status" value="1"/>
</dbReference>
<dbReference type="GO" id="GO:0004519">
    <property type="term" value="F:endonuclease activity"/>
    <property type="evidence" value="ECO:0007669"/>
    <property type="project" value="UniProtKB-KW"/>
</dbReference>
<keyword evidence="5" id="KW-0378">Hydrolase</keyword>
<feature type="domain" description="Reverse transcriptase RNase H-like" evidence="7">
    <location>
        <begin position="2"/>
        <end position="45"/>
    </location>
</feature>
<evidence type="ECO:0000256" key="1">
    <source>
        <dbReference type="ARBA" id="ARBA00022679"/>
    </source>
</evidence>
<dbReference type="Proteomes" id="UP000192501">
    <property type="component" value="Unassembled WGS sequence"/>
</dbReference>
<evidence type="ECO:0000256" key="6">
    <source>
        <dbReference type="ARBA" id="ARBA00022918"/>
    </source>
</evidence>
<reference evidence="8 9" key="1">
    <citation type="journal article" date="2017" name="Environ. Microbiol.">
        <title>Decay of the glycolytic pathway and adaptation to intranuclear parasitism within Enterocytozoonidae microsporidia.</title>
        <authorList>
            <person name="Wiredu Boakye D."/>
            <person name="Jaroenlak P."/>
            <person name="Prachumwat A."/>
            <person name="Williams T.A."/>
            <person name="Bateman K.S."/>
            <person name="Itsathitphaisarn O."/>
            <person name="Sritunyalucksana K."/>
            <person name="Paszkiewicz K.H."/>
            <person name="Moore K.A."/>
            <person name="Stentiford G.D."/>
            <person name="Williams B.A."/>
        </authorList>
    </citation>
    <scope>NUCLEOTIDE SEQUENCE [LARGE SCALE GENOMIC DNA]</scope>
    <source>
        <strain evidence="9">canceri</strain>
    </source>
</reference>
<organism evidence="8 9">
    <name type="scientific">Hepatospora eriocheir</name>
    <dbReference type="NCBI Taxonomy" id="1081669"/>
    <lineage>
        <taxon>Eukaryota</taxon>
        <taxon>Fungi</taxon>
        <taxon>Fungi incertae sedis</taxon>
        <taxon>Microsporidia</taxon>
        <taxon>Hepatosporidae</taxon>
        <taxon>Hepatospora</taxon>
    </lineage>
</organism>
<keyword evidence="2" id="KW-0548">Nucleotidyltransferase</keyword>
<dbReference type="Pfam" id="PF17917">
    <property type="entry name" value="RT_RNaseH"/>
    <property type="match status" value="1"/>
</dbReference>
<dbReference type="AlphaFoldDB" id="A0A1X0QG52"/>
<sequence>MKEFFAVIKTIEHFRRLIICNQIIIKTDSKNVTYLNNKETSIYHLLRQILNKYDFQIIHINGKTNIVPNFISRNFYIGDKLNNYFIRKENKIF</sequence>
<dbReference type="GO" id="GO:0003964">
    <property type="term" value="F:RNA-directed DNA polymerase activity"/>
    <property type="evidence" value="ECO:0007669"/>
    <property type="project" value="UniProtKB-KW"/>
</dbReference>
<proteinExistence type="predicted"/>